<sequence length="180" mass="19491">TREAATVVPIEDLIASAYANKKPRKSRADQFDHIRGLGKMHQSVAPKSVKSSKSKRVKFPHEEDQDSDWESIGEDGTEAWEYNSDYRDAAGSSSGGGGASVTTPSTASASGRGEEDLVLSLSMGRSLQKVSQVRRQMTCHEARPKPTETSLVRTAGNRAPMTKAKYRAVVIQGGRSPVEQ</sequence>
<proteinExistence type="predicted"/>
<reference evidence="1" key="1">
    <citation type="submission" date="2021-06" db="EMBL/GenBank/DDBJ databases">
        <authorList>
            <person name="Kallberg Y."/>
            <person name="Tangrot J."/>
            <person name="Rosling A."/>
        </authorList>
    </citation>
    <scope>NUCLEOTIDE SEQUENCE</scope>
    <source>
        <strain evidence="1">CL356</strain>
    </source>
</reference>
<protein>
    <submittedName>
        <fullName evidence="1">16978_t:CDS:1</fullName>
    </submittedName>
</protein>
<name>A0ACA9QML6_9GLOM</name>
<evidence type="ECO:0000313" key="2">
    <source>
        <dbReference type="Proteomes" id="UP000789525"/>
    </source>
</evidence>
<accession>A0ACA9QML6</accession>
<keyword evidence="2" id="KW-1185">Reference proteome</keyword>
<dbReference type="Proteomes" id="UP000789525">
    <property type="component" value="Unassembled WGS sequence"/>
</dbReference>
<dbReference type="EMBL" id="CAJVPT010053752">
    <property type="protein sequence ID" value="CAG8752116.1"/>
    <property type="molecule type" value="Genomic_DNA"/>
</dbReference>
<gene>
    <name evidence="1" type="ORF">ACOLOM_LOCUS12747</name>
</gene>
<evidence type="ECO:0000313" key="1">
    <source>
        <dbReference type="EMBL" id="CAG8752116.1"/>
    </source>
</evidence>
<comment type="caution">
    <text evidence="1">The sequence shown here is derived from an EMBL/GenBank/DDBJ whole genome shotgun (WGS) entry which is preliminary data.</text>
</comment>
<feature type="non-terminal residue" evidence="1">
    <location>
        <position position="1"/>
    </location>
</feature>
<organism evidence="1 2">
    <name type="scientific">Acaulospora colombiana</name>
    <dbReference type="NCBI Taxonomy" id="27376"/>
    <lineage>
        <taxon>Eukaryota</taxon>
        <taxon>Fungi</taxon>
        <taxon>Fungi incertae sedis</taxon>
        <taxon>Mucoromycota</taxon>
        <taxon>Glomeromycotina</taxon>
        <taxon>Glomeromycetes</taxon>
        <taxon>Diversisporales</taxon>
        <taxon>Acaulosporaceae</taxon>
        <taxon>Acaulospora</taxon>
    </lineage>
</organism>